<evidence type="ECO:0000313" key="3">
    <source>
        <dbReference type="EMBL" id="KAJ0208842.1"/>
    </source>
</evidence>
<protein>
    <recommendedName>
        <fullName evidence="2">MULE transposase domain-containing protein</fullName>
    </recommendedName>
</protein>
<sequence length="768" mass="88360">MVLTLWSLRPRYTQPPDLCKEYGKHIPCNASFCTFKINHGGSFTNTVSGRSHIDGLVDHFDFTDMDVFSVHKLDDMMAVLGYNVLPFHDPIHGLGWWIVTPWHRSGSHSAGKVCAYHKEINLYIEHGNTRVVPYFKSLLKVRIKEVEGNQSLEMNRVRMKRKSVGSCSKKLDLNESTDLSKLIVPYEPVINKKHLVDRESDPFRGYRDDHQPKGDVDLVDDYEVMGDVDVEYGGEKYIHDVEFFEDEYSGSKESVSEGPWSKGSRSEGNMTDDESKDEDFLMDLENIVDDVDVDMKEFLYMLMKMLKASGSGVDFTEGEDLEVIDPESFESPIVGEDNNRERMLREIRNAKSCSEGKPKAGIYILKKNEKTRIRAKCRGVVPYMSGEPWTNSRTGFKDKTVNMKEGKCPWVVLLVSEHQCVQSRTIKACNYKYIATNIVKQIESNPIIPVNALQEDLIQKFEMNMSRKKVHREKALAQKHVFGDFQKQYAILRDYGLELMQRNPGTNVKIDCHTEPNLNSDTTMFRRIYICLGPLEEGFKANLRDFIGLYGTFMKDPYPSQILTAIGVDSNNGIYPFAYALFTRFLEQLGDDLELYANSNFTFILDRKKGIFSIIAKLFPKAEHRSCLKHIYENMKRQWKDKDIKYLVWACATATTVRHFEKALKELKKFKAEAHNWLIQIPPAHWARSHFSGRAHTKILLTNLCEVLNGKIQGGRDKKIIYCLEYISVTPPNRRVRWKLPRVEVTSSCNIITVNIIETKHASSSHEK</sequence>
<name>A0A9R1VQ29_LACSA</name>
<dbReference type="AlphaFoldDB" id="A0A9R1VQ29"/>
<evidence type="ECO:0000313" key="4">
    <source>
        <dbReference type="Proteomes" id="UP000235145"/>
    </source>
</evidence>
<accession>A0A9R1VQ29</accession>
<feature type="region of interest" description="Disordered" evidence="1">
    <location>
        <begin position="248"/>
        <end position="275"/>
    </location>
</feature>
<feature type="domain" description="MULE transposase" evidence="2">
    <location>
        <begin position="551"/>
        <end position="634"/>
    </location>
</feature>
<gene>
    <name evidence="3" type="ORF">LSAT_V11C400206680</name>
</gene>
<dbReference type="InterPro" id="IPR018289">
    <property type="entry name" value="MULE_transposase_dom"/>
</dbReference>
<organism evidence="3 4">
    <name type="scientific">Lactuca sativa</name>
    <name type="common">Garden lettuce</name>
    <dbReference type="NCBI Taxonomy" id="4236"/>
    <lineage>
        <taxon>Eukaryota</taxon>
        <taxon>Viridiplantae</taxon>
        <taxon>Streptophyta</taxon>
        <taxon>Embryophyta</taxon>
        <taxon>Tracheophyta</taxon>
        <taxon>Spermatophyta</taxon>
        <taxon>Magnoliopsida</taxon>
        <taxon>eudicotyledons</taxon>
        <taxon>Gunneridae</taxon>
        <taxon>Pentapetalae</taxon>
        <taxon>asterids</taxon>
        <taxon>campanulids</taxon>
        <taxon>Asterales</taxon>
        <taxon>Asteraceae</taxon>
        <taxon>Cichorioideae</taxon>
        <taxon>Cichorieae</taxon>
        <taxon>Lactucinae</taxon>
        <taxon>Lactuca</taxon>
    </lineage>
</organism>
<keyword evidence="4" id="KW-1185">Reference proteome</keyword>
<dbReference type="Proteomes" id="UP000235145">
    <property type="component" value="Unassembled WGS sequence"/>
</dbReference>
<dbReference type="PANTHER" id="PTHR31973:SF190">
    <property type="entry name" value="MULE TRANSPOSASE DOMAIN-CONTAINING PROTEIN"/>
    <property type="match status" value="1"/>
</dbReference>
<evidence type="ECO:0000259" key="2">
    <source>
        <dbReference type="Pfam" id="PF10551"/>
    </source>
</evidence>
<dbReference type="PANTHER" id="PTHR31973">
    <property type="entry name" value="POLYPROTEIN, PUTATIVE-RELATED"/>
    <property type="match status" value="1"/>
</dbReference>
<reference evidence="3 4" key="1">
    <citation type="journal article" date="2017" name="Nat. Commun.">
        <title>Genome assembly with in vitro proximity ligation data and whole-genome triplication in lettuce.</title>
        <authorList>
            <person name="Reyes-Chin-Wo S."/>
            <person name="Wang Z."/>
            <person name="Yang X."/>
            <person name="Kozik A."/>
            <person name="Arikit S."/>
            <person name="Song C."/>
            <person name="Xia L."/>
            <person name="Froenicke L."/>
            <person name="Lavelle D.O."/>
            <person name="Truco M.J."/>
            <person name="Xia R."/>
            <person name="Zhu S."/>
            <person name="Xu C."/>
            <person name="Xu H."/>
            <person name="Xu X."/>
            <person name="Cox K."/>
            <person name="Korf I."/>
            <person name="Meyers B.C."/>
            <person name="Michelmore R.W."/>
        </authorList>
    </citation>
    <scope>NUCLEOTIDE SEQUENCE [LARGE SCALE GENOMIC DNA]</scope>
    <source>
        <strain evidence="4">cv. Salinas</strain>
        <tissue evidence="3">Seedlings</tissue>
    </source>
</reference>
<proteinExistence type="predicted"/>
<evidence type="ECO:0000256" key="1">
    <source>
        <dbReference type="SAM" id="MobiDB-lite"/>
    </source>
</evidence>
<dbReference type="Pfam" id="PF10551">
    <property type="entry name" value="MULE"/>
    <property type="match status" value="1"/>
</dbReference>
<comment type="caution">
    <text evidence="3">The sequence shown here is derived from an EMBL/GenBank/DDBJ whole genome shotgun (WGS) entry which is preliminary data.</text>
</comment>
<dbReference type="EMBL" id="NBSK02000004">
    <property type="protein sequence ID" value="KAJ0208842.1"/>
    <property type="molecule type" value="Genomic_DNA"/>
</dbReference>